<evidence type="ECO:0000256" key="2">
    <source>
        <dbReference type="ARBA" id="ARBA00005051"/>
    </source>
</evidence>
<dbReference type="SUPFAM" id="SSF55083">
    <property type="entry name" value="6-hydroxymethyl-7,8-dihydropterin pyrophosphokinase, HPPK"/>
    <property type="match status" value="1"/>
</dbReference>
<comment type="pathway">
    <text evidence="2">Cofactor biosynthesis; tetrahydrofolate biosynthesis; 2-amino-4-hydroxy-6-hydroxymethyl-7,8-dihydropteridine diphosphate from 7,8-dihydroneopterin triphosphate: step 4/4.</text>
</comment>
<dbReference type="GO" id="GO:0016301">
    <property type="term" value="F:kinase activity"/>
    <property type="evidence" value="ECO:0007669"/>
    <property type="project" value="UniProtKB-KW"/>
</dbReference>
<proteinExistence type="predicted"/>
<evidence type="ECO:0000256" key="3">
    <source>
        <dbReference type="ARBA" id="ARBA00013253"/>
    </source>
</evidence>
<keyword evidence="8" id="KW-0289">Folate biosynthesis</keyword>
<dbReference type="Proteomes" id="UP001159370">
    <property type="component" value="Unassembled WGS sequence"/>
</dbReference>
<evidence type="ECO:0000256" key="1">
    <source>
        <dbReference type="ARBA" id="ARBA00000198"/>
    </source>
</evidence>
<comment type="catalytic activity">
    <reaction evidence="1">
        <text>6-hydroxymethyl-7,8-dihydropterin + ATP = (7,8-dihydropterin-6-yl)methyl diphosphate + AMP + H(+)</text>
        <dbReference type="Rhea" id="RHEA:11412"/>
        <dbReference type="ChEBI" id="CHEBI:15378"/>
        <dbReference type="ChEBI" id="CHEBI:30616"/>
        <dbReference type="ChEBI" id="CHEBI:44841"/>
        <dbReference type="ChEBI" id="CHEBI:72950"/>
        <dbReference type="ChEBI" id="CHEBI:456215"/>
        <dbReference type="EC" id="2.7.6.3"/>
    </reaction>
</comment>
<evidence type="ECO:0000256" key="8">
    <source>
        <dbReference type="ARBA" id="ARBA00022909"/>
    </source>
</evidence>
<comment type="caution">
    <text evidence="10">The sequence shown here is derived from an EMBL/GenBank/DDBJ whole genome shotgun (WGS) entry which is preliminary data.</text>
</comment>
<keyword evidence="6" id="KW-0418">Kinase</keyword>
<dbReference type="PANTHER" id="PTHR43071:SF1">
    <property type="entry name" value="2-AMINO-4-HYDROXY-6-HYDROXYMETHYLDIHYDROPTERIDINE PYROPHOSPHOKINASE"/>
    <property type="match status" value="1"/>
</dbReference>
<evidence type="ECO:0000256" key="7">
    <source>
        <dbReference type="ARBA" id="ARBA00022840"/>
    </source>
</evidence>
<keyword evidence="5" id="KW-0547">Nucleotide-binding</keyword>
<dbReference type="NCBIfam" id="TIGR01498">
    <property type="entry name" value="folK"/>
    <property type="match status" value="1"/>
</dbReference>
<protein>
    <recommendedName>
        <fullName evidence="3">2-amino-4-hydroxy-6-hydroxymethyldihydropteridine diphosphokinase</fullName>
        <ecNumber evidence="3">2.7.6.3</ecNumber>
    </recommendedName>
</protein>
<dbReference type="InterPro" id="IPR000550">
    <property type="entry name" value="Hppk"/>
</dbReference>
<dbReference type="InterPro" id="IPR035907">
    <property type="entry name" value="Hppk_sf"/>
</dbReference>
<sequence length="178" mass="19873">MFNPASSLKVSSEGTTDKVTAIALGSNLGDSHNILEAAIEKLAKTPGIKLQAKSSWYKTKAVGPPQPDYLNGCAILQVQMPPYLLLETLLATEEQFGRVRQERWGARSLDLDLLLYEDLIMDTPQLQIPHPRMRWRAFVLIPLAEIAPDWVEPISQRGIRDLVKEVDCCDVHLLNAIT</sequence>
<dbReference type="RefSeq" id="WP_280657426.1">
    <property type="nucleotide sequence ID" value="NZ_JANQDL010000107.1"/>
</dbReference>
<dbReference type="Pfam" id="PF01288">
    <property type="entry name" value="HPPK"/>
    <property type="match status" value="1"/>
</dbReference>
<dbReference type="PROSITE" id="PS00794">
    <property type="entry name" value="HPPK"/>
    <property type="match status" value="1"/>
</dbReference>
<organism evidence="10 11">
    <name type="scientific">Umezakia ovalisporum FSS-62</name>
    <dbReference type="NCBI Taxonomy" id="2971776"/>
    <lineage>
        <taxon>Bacteria</taxon>
        <taxon>Bacillati</taxon>
        <taxon>Cyanobacteriota</taxon>
        <taxon>Cyanophyceae</taxon>
        <taxon>Nostocales</taxon>
        <taxon>Nodulariaceae</taxon>
        <taxon>Umezakia</taxon>
    </lineage>
</organism>
<accession>A0AA43H124</accession>
<evidence type="ECO:0000313" key="10">
    <source>
        <dbReference type="EMBL" id="MDH6065392.1"/>
    </source>
</evidence>
<keyword evidence="7" id="KW-0067">ATP-binding</keyword>
<dbReference type="PANTHER" id="PTHR43071">
    <property type="entry name" value="2-AMINO-4-HYDROXY-6-HYDROXYMETHYLDIHYDROPTERIDINE PYROPHOSPHOKINASE"/>
    <property type="match status" value="1"/>
</dbReference>
<gene>
    <name evidence="10" type="primary">folK</name>
    <name evidence="10" type="ORF">NWP23_16850</name>
</gene>
<dbReference type="AlphaFoldDB" id="A0AA43H124"/>
<dbReference type="CDD" id="cd00483">
    <property type="entry name" value="HPPK"/>
    <property type="match status" value="1"/>
</dbReference>
<dbReference type="Gene3D" id="3.30.70.560">
    <property type="entry name" value="7,8-Dihydro-6-hydroxymethylpterin-pyrophosphokinase HPPK"/>
    <property type="match status" value="1"/>
</dbReference>
<evidence type="ECO:0000256" key="6">
    <source>
        <dbReference type="ARBA" id="ARBA00022777"/>
    </source>
</evidence>
<keyword evidence="4 10" id="KW-0808">Transferase</keyword>
<evidence type="ECO:0000259" key="9">
    <source>
        <dbReference type="PROSITE" id="PS00794"/>
    </source>
</evidence>
<evidence type="ECO:0000256" key="4">
    <source>
        <dbReference type="ARBA" id="ARBA00022679"/>
    </source>
</evidence>
<reference evidence="10 11" key="1">
    <citation type="journal article" date="2023" name="J. Phycol.">
        <title>Chrysosporum ovalisporum is synonymous with the true-branching cyanobacterium Umezakia natans (Nostocales/Aphanizomenonaceae).</title>
        <authorList>
            <person name="McGregor G.B."/>
            <person name="Sendall B.C."/>
            <person name="Niiyama Y."/>
            <person name="Tuji A."/>
            <person name="Willis A."/>
        </authorList>
    </citation>
    <scope>NUCLEOTIDE SEQUENCE [LARGE SCALE GENOMIC DNA]</scope>
    <source>
        <strain evidence="10 11">FSS-62</strain>
    </source>
</reference>
<name>A0AA43H124_9CYAN</name>
<dbReference type="EMBL" id="JANQDL010000107">
    <property type="protein sequence ID" value="MDH6065392.1"/>
    <property type="molecule type" value="Genomic_DNA"/>
</dbReference>
<dbReference type="GO" id="GO:0046656">
    <property type="term" value="P:folic acid biosynthetic process"/>
    <property type="evidence" value="ECO:0007669"/>
    <property type="project" value="UniProtKB-KW"/>
</dbReference>
<dbReference type="GO" id="GO:0005524">
    <property type="term" value="F:ATP binding"/>
    <property type="evidence" value="ECO:0007669"/>
    <property type="project" value="UniProtKB-KW"/>
</dbReference>
<evidence type="ECO:0000313" key="11">
    <source>
        <dbReference type="Proteomes" id="UP001159370"/>
    </source>
</evidence>
<dbReference type="EC" id="2.7.6.3" evidence="3"/>
<evidence type="ECO:0000256" key="5">
    <source>
        <dbReference type="ARBA" id="ARBA00022741"/>
    </source>
</evidence>
<feature type="domain" description="7,8-dihydro-6-hydroxymethylpterin-pyrophosphokinase" evidence="9">
    <location>
        <begin position="103"/>
        <end position="114"/>
    </location>
</feature>
<dbReference type="GO" id="GO:0003848">
    <property type="term" value="F:2-amino-4-hydroxy-6-hydroxymethyldihydropteridine diphosphokinase activity"/>
    <property type="evidence" value="ECO:0007669"/>
    <property type="project" value="UniProtKB-EC"/>
</dbReference>